<evidence type="ECO:0000256" key="10">
    <source>
        <dbReference type="ARBA" id="ARBA00022917"/>
    </source>
</evidence>
<dbReference type="InterPro" id="IPR018163">
    <property type="entry name" value="Thr/Ala-tRNA-synth_IIc_edit"/>
</dbReference>
<dbReference type="PANTHER" id="PTHR11777:SF9">
    <property type="entry name" value="ALANINE--TRNA LIGASE, CYTOPLASMIC"/>
    <property type="match status" value="1"/>
</dbReference>
<evidence type="ECO:0000256" key="12">
    <source>
        <dbReference type="ARBA" id="ARBA00024779"/>
    </source>
</evidence>
<gene>
    <name evidence="14" type="primary">alaS</name>
    <name evidence="17" type="ORF">SYNTR_0309</name>
</gene>
<dbReference type="InterPro" id="IPR003156">
    <property type="entry name" value="DHHA1_dom"/>
</dbReference>
<keyword evidence="9 14" id="KW-0694">RNA-binding</keyword>
<keyword evidence="11 14" id="KW-0030">Aminoacyl-tRNA synthetase</keyword>
<dbReference type="Gene3D" id="3.30.54.20">
    <property type="match status" value="1"/>
</dbReference>
<dbReference type="FunFam" id="3.30.930.10:FF:000004">
    <property type="entry name" value="Alanine--tRNA ligase"/>
    <property type="match status" value="1"/>
</dbReference>
<organism evidence="17 18">
    <name type="scientific">Candidatus Syntrophocurvum alkaliphilum</name>
    <dbReference type="NCBI Taxonomy" id="2293317"/>
    <lineage>
        <taxon>Bacteria</taxon>
        <taxon>Bacillati</taxon>
        <taxon>Bacillota</taxon>
        <taxon>Clostridia</taxon>
        <taxon>Eubacteriales</taxon>
        <taxon>Syntrophomonadaceae</taxon>
        <taxon>Candidatus Syntrophocurvum</taxon>
    </lineage>
</organism>
<evidence type="ECO:0000256" key="9">
    <source>
        <dbReference type="ARBA" id="ARBA00022884"/>
    </source>
</evidence>
<evidence type="ECO:0000256" key="13">
    <source>
        <dbReference type="ARBA" id="ARBA00048300"/>
    </source>
</evidence>
<dbReference type="SUPFAM" id="SSF50447">
    <property type="entry name" value="Translation proteins"/>
    <property type="match status" value="1"/>
</dbReference>
<comment type="function">
    <text evidence="12 14">Catalyzes the attachment of alanine to tRNA(Ala) in a two-step reaction: alanine is first activated by ATP to form Ala-AMP and then transferred to the acceptor end of tRNA(Ala). Also edits incorrectly charged Ser-tRNA(Ala) and Gly-tRNA(Ala) via its editing domain.</text>
</comment>
<dbReference type="FunFam" id="2.40.30.130:FF:000001">
    <property type="entry name" value="Alanine--tRNA ligase"/>
    <property type="match status" value="1"/>
</dbReference>
<dbReference type="InterPro" id="IPR050058">
    <property type="entry name" value="Ala-tRNA_ligase"/>
</dbReference>
<dbReference type="PANTHER" id="PTHR11777">
    <property type="entry name" value="ALANYL-TRNA SYNTHETASE"/>
    <property type="match status" value="1"/>
</dbReference>
<keyword evidence="5 14" id="KW-0479">Metal-binding</keyword>
<keyword evidence="10 14" id="KW-0648">Protein biosynthesis</keyword>
<dbReference type="GO" id="GO:0005829">
    <property type="term" value="C:cytosol"/>
    <property type="evidence" value="ECO:0007669"/>
    <property type="project" value="TreeGrafter"/>
</dbReference>
<protein>
    <recommendedName>
        <fullName evidence="14">Alanine--tRNA ligase</fullName>
        <ecNumber evidence="14">6.1.1.7</ecNumber>
    </recommendedName>
    <alternativeName>
        <fullName evidence="14">Alanyl-tRNA synthetase</fullName>
        <shortName evidence="14">AlaRS</shortName>
    </alternativeName>
</protein>
<keyword evidence="14" id="KW-0963">Cytoplasm</keyword>
<dbReference type="InterPro" id="IPR009000">
    <property type="entry name" value="Transl_B-barrel_sf"/>
</dbReference>
<comment type="cofactor">
    <cofactor evidence="14">
        <name>Zn(2+)</name>
        <dbReference type="ChEBI" id="CHEBI:29105"/>
    </cofactor>
    <text evidence="14">Binds 1 zinc ion per subunit.</text>
</comment>
<evidence type="ECO:0000256" key="4">
    <source>
        <dbReference type="ARBA" id="ARBA00022598"/>
    </source>
</evidence>
<dbReference type="Gene3D" id="3.30.980.10">
    <property type="entry name" value="Threonyl-trna Synthetase, Chain A, domain 2"/>
    <property type="match status" value="1"/>
</dbReference>
<dbReference type="InterPro" id="IPR018162">
    <property type="entry name" value="Ala-tRNA-ligase_IIc_anticod-bd"/>
</dbReference>
<evidence type="ECO:0000313" key="18">
    <source>
        <dbReference type="Proteomes" id="UP000426444"/>
    </source>
</evidence>
<dbReference type="SUPFAM" id="SSF55186">
    <property type="entry name" value="ThrRS/AlaRS common domain"/>
    <property type="match status" value="1"/>
</dbReference>
<dbReference type="GO" id="GO:0008270">
    <property type="term" value="F:zinc ion binding"/>
    <property type="evidence" value="ECO:0007669"/>
    <property type="project" value="UniProtKB-UniRule"/>
</dbReference>
<evidence type="ECO:0000256" key="14">
    <source>
        <dbReference type="HAMAP-Rule" id="MF_00036"/>
    </source>
</evidence>
<keyword evidence="8 14" id="KW-0067">ATP-binding</keyword>
<dbReference type="RefSeq" id="WP_156202848.1">
    <property type="nucleotide sequence ID" value="NZ_CP046457.1"/>
</dbReference>
<keyword evidence="4 14" id="KW-0436">Ligase</keyword>
<keyword evidence="18" id="KW-1185">Reference proteome</keyword>
<keyword evidence="3 14" id="KW-0820">tRNA-binding</keyword>
<dbReference type="Pfam" id="PF07973">
    <property type="entry name" value="tRNA_SAD"/>
    <property type="match status" value="1"/>
</dbReference>
<dbReference type="GO" id="GO:0140096">
    <property type="term" value="F:catalytic activity, acting on a protein"/>
    <property type="evidence" value="ECO:0007669"/>
    <property type="project" value="UniProtKB-ARBA"/>
</dbReference>
<dbReference type="Gene3D" id="3.10.310.40">
    <property type="match status" value="1"/>
</dbReference>
<feature type="binding site" evidence="14">
    <location>
        <position position="566"/>
    </location>
    <ligand>
        <name>Zn(2+)</name>
        <dbReference type="ChEBI" id="CHEBI:29105"/>
    </ligand>
</feature>
<dbReference type="NCBIfam" id="TIGR00344">
    <property type="entry name" value="alaS"/>
    <property type="match status" value="1"/>
</dbReference>
<evidence type="ECO:0000256" key="3">
    <source>
        <dbReference type="ARBA" id="ARBA00022555"/>
    </source>
</evidence>
<dbReference type="GO" id="GO:0016740">
    <property type="term" value="F:transferase activity"/>
    <property type="evidence" value="ECO:0007669"/>
    <property type="project" value="UniProtKB-ARBA"/>
</dbReference>
<comment type="catalytic activity">
    <reaction evidence="13 14">
        <text>tRNA(Ala) + L-alanine + ATP = L-alanyl-tRNA(Ala) + AMP + diphosphate</text>
        <dbReference type="Rhea" id="RHEA:12540"/>
        <dbReference type="Rhea" id="RHEA-COMP:9657"/>
        <dbReference type="Rhea" id="RHEA-COMP:9923"/>
        <dbReference type="ChEBI" id="CHEBI:30616"/>
        <dbReference type="ChEBI" id="CHEBI:33019"/>
        <dbReference type="ChEBI" id="CHEBI:57972"/>
        <dbReference type="ChEBI" id="CHEBI:78442"/>
        <dbReference type="ChEBI" id="CHEBI:78497"/>
        <dbReference type="ChEBI" id="CHEBI:456215"/>
        <dbReference type="EC" id="6.1.1.7"/>
    </reaction>
</comment>
<evidence type="ECO:0000259" key="16">
    <source>
        <dbReference type="PROSITE" id="PS50860"/>
    </source>
</evidence>
<feature type="coiled-coil region" evidence="15">
    <location>
        <begin position="733"/>
        <end position="760"/>
    </location>
</feature>
<proteinExistence type="inferred from homology"/>
<feature type="domain" description="Alanyl-transfer RNA synthetases family profile" evidence="16">
    <location>
        <begin position="2"/>
        <end position="710"/>
    </location>
</feature>
<dbReference type="GO" id="GO:0000049">
    <property type="term" value="F:tRNA binding"/>
    <property type="evidence" value="ECO:0007669"/>
    <property type="project" value="UniProtKB-KW"/>
</dbReference>
<evidence type="ECO:0000256" key="2">
    <source>
        <dbReference type="ARBA" id="ARBA00008226"/>
    </source>
</evidence>
<sequence length="878" mass="98135">MWTSNEVRKLFLDYFEERQHAVVESSSLVPADDPTLLFTNAGMNQFKDVFLGIDKRNYDKAATSQKCVRAGGKHNDLDTVGRTPRHHTFFEMLGNFSFGDYFKEDAIIYAWDFLTNVVNLPKENLWVTIFHEDDEAKDIWLKVTDVKAERILRLGEEENFWSMGDTGPCGPCSEIMYDRGEKYSCGHENCLIGVCDCDRWLEIWNLVFMQFNREPDGELKPLPNPSIDTGMGLERICSILQQKESNFETDLFIPIIKKIEDLTGKKYKADEEGFPFRVIADHSRACTFLIADGVLPSNDGRGYVLRRILRRAVRFGRHLGIKEPFLYQNVDVVTSIMETPYPELNEKKDFVKEVIKMEEERFFVTLNEGIKKVEEMISTAKSDNRSTITGQEAFMLYDTYGFPLDLTEDMAEENGFEVDTQGFNLMMEEQRERARKANKSDGAFVEEQVINEILEKIPASNFNGYNNLEEKSTVLALIKDGEAISNAKDIEVSIVTEATPFYAESGGQVADKGNIKNAKCDFAVENVQKVASWILHHGKVSGEITVGDTVELLVDQNHRLNTARNHTATHLLHKSLRKVVGEHAQQKGSLVEPERLRFDFSHLHALTEEELLEIENKVNEYIWSMSNVEATNTDINSAKEMGAIALFGEKYTEEVRVVSVADSIELCGGTHVSNTGQIGLFKIQSEGSIGSGLRRIEAVTGKNAFEYLNQAEAKLQEISAYLRTTPQETLYKIDALNKTIKEREKELELLKSKLTKESSESLLDKAVEINGIKALIAQVDVEDANILRQNAEMLKDKLGKAVVVLGAVTGDKVGLVCFASKEAVNQGVNAGNIIGAAAKVASGGGGGRSDMAQAGGKDVTKLPDALSTARELVEKTLS</sequence>
<comment type="subcellular location">
    <subcellularLocation>
        <location evidence="1 14">Cytoplasm</location>
    </subcellularLocation>
</comment>
<dbReference type="EMBL" id="CP046457">
    <property type="protein sequence ID" value="QGT98902.1"/>
    <property type="molecule type" value="Genomic_DNA"/>
</dbReference>
<keyword evidence="6 14" id="KW-0547">Nucleotide-binding</keyword>
<dbReference type="HAMAP" id="MF_00036_B">
    <property type="entry name" value="Ala_tRNA_synth_B"/>
    <property type="match status" value="1"/>
</dbReference>
<evidence type="ECO:0000256" key="7">
    <source>
        <dbReference type="ARBA" id="ARBA00022833"/>
    </source>
</evidence>
<feature type="binding site" evidence="14">
    <location>
        <position position="671"/>
    </location>
    <ligand>
        <name>Zn(2+)</name>
        <dbReference type="ChEBI" id="CHEBI:29105"/>
    </ligand>
</feature>
<dbReference type="InterPro" id="IPR018165">
    <property type="entry name" value="Ala-tRNA-synth_IIc_core"/>
</dbReference>
<dbReference type="SMART" id="SM00863">
    <property type="entry name" value="tRNA_SAD"/>
    <property type="match status" value="1"/>
</dbReference>
<evidence type="ECO:0000256" key="15">
    <source>
        <dbReference type="SAM" id="Coils"/>
    </source>
</evidence>
<comment type="similarity">
    <text evidence="2 14">Belongs to the class-II aminoacyl-tRNA synthetase family.</text>
</comment>
<evidence type="ECO:0000256" key="11">
    <source>
        <dbReference type="ARBA" id="ARBA00023146"/>
    </source>
</evidence>
<dbReference type="Gene3D" id="6.10.250.550">
    <property type="match status" value="1"/>
</dbReference>
<dbReference type="CDD" id="cd00673">
    <property type="entry name" value="AlaRS_core"/>
    <property type="match status" value="1"/>
</dbReference>
<dbReference type="GO" id="GO:0005524">
    <property type="term" value="F:ATP binding"/>
    <property type="evidence" value="ECO:0007669"/>
    <property type="project" value="UniProtKB-UniRule"/>
</dbReference>
<dbReference type="GO" id="GO:0002161">
    <property type="term" value="F:aminoacyl-tRNA deacylase activity"/>
    <property type="evidence" value="ECO:0007669"/>
    <property type="project" value="TreeGrafter"/>
</dbReference>
<dbReference type="AlphaFoldDB" id="A0A6I6DDL9"/>
<reference evidence="18" key="1">
    <citation type="journal article" date="2019" name="Microbiology">
        <title>Complete Genome Sequence of an Uncultured Bacterium of the Candidate Phylum Bipolaricaulota.</title>
        <authorList>
            <person name="Kadnikov V.V."/>
            <person name="Mardanov A.V."/>
            <person name="Beletsky A.V."/>
            <person name="Frank Y.A."/>
            <person name="Karnachuk O.V."/>
            <person name="Ravin N.V."/>
        </authorList>
    </citation>
    <scope>NUCLEOTIDE SEQUENCE [LARGE SCALE GENOMIC DNA]</scope>
</reference>
<dbReference type="KEGG" id="salq:SYNTR_0309"/>
<dbReference type="PROSITE" id="PS50860">
    <property type="entry name" value="AA_TRNA_LIGASE_II_ALA"/>
    <property type="match status" value="1"/>
</dbReference>
<feature type="binding site" evidence="14">
    <location>
        <position position="570"/>
    </location>
    <ligand>
        <name>Zn(2+)</name>
        <dbReference type="ChEBI" id="CHEBI:29105"/>
    </ligand>
</feature>
<dbReference type="FunFam" id="3.30.54.20:FF:000001">
    <property type="entry name" value="Alanine--tRNA ligase"/>
    <property type="match status" value="1"/>
</dbReference>
<dbReference type="EC" id="6.1.1.7" evidence="14"/>
<dbReference type="GO" id="GO:0006419">
    <property type="term" value="P:alanyl-tRNA aminoacylation"/>
    <property type="evidence" value="ECO:0007669"/>
    <property type="project" value="UniProtKB-UniRule"/>
</dbReference>
<evidence type="ECO:0000256" key="6">
    <source>
        <dbReference type="ARBA" id="ARBA00022741"/>
    </source>
</evidence>
<evidence type="ECO:0000313" key="17">
    <source>
        <dbReference type="EMBL" id="QGT98902.1"/>
    </source>
</evidence>
<dbReference type="FunFam" id="3.10.310.40:FF:000001">
    <property type="entry name" value="Alanine--tRNA ligase"/>
    <property type="match status" value="1"/>
</dbReference>
<dbReference type="FunFam" id="3.30.980.10:FF:000004">
    <property type="entry name" value="Alanine--tRNA ligase, cytoplasmic"/>
    <property type="match status" value="1"/>
</dbReference>
<dbReference type="InterPro" id="IPR002318">
    <property type="entry name" value="Ala-tRNA-lgiase_IIc"/>
</dbReference>
<dbReference type="InterPro" id="IPR045864">
    <property type="entry name" value="aa-tRNA-synth_II/BPL/LPL"/>
</dbReference>
<dbReference type="InterPro" id="IPR018164">
    <property type="entry name" value="Ala-tRNA-synth_IIc_N"/>
</dbReference>
<dbReference type="GO" id="GO:0004813">
    <property type="term" value="F:alanine-tRNA ligase activity"/>
    <property type="evidence" value="ECO:0007669"/>
    <property type="project" value="UniProtKB-UniRule"/>
</dbReference>
<feature type="binding site" evidence="14">
    <location>
        <position position="667"/>
    </location>
    <ligand>
        <name>Zn(2+)</name>
        <dbReference type="ChEBI" id="CHEBI:29105"/>
    </ligand>
</feature>
<comment type="domain">
    <text evidence="14">Consists of three domains; the N-terminal catalytic domain, the editing domain and the C-terminal C-Ala domain. The editing domain removes incorrectly charged amino acids, while the C-Ala domain, along with tRNA(Ala), serves as a bridge to cooperatively bring together the editing and aminoacylation centers thus stimulating deacylation of misacylated tRNAs.</text>
</comment>
<dbReference type="InterPro" id="IPR012947">
    <property type="entry name" value="tRNA_SAD"/>
</dbReference>
<accession>A0A6I6DDL9</accession>
<dbReference type="InterPro" id="IPR023033">
    <property type="entry name" value="Ala_tRNA_ligase_euk/bac"/>
</dbReference>
<dbReference type="OrthoDB" id="9803884at2"/>
<keyword evidence="15" id="KW-0175">Coiled coil</keyword>
<dbReference type="PRINTS" id="PR00980">
    <property type="entry name" value="TRNASYNTHALA"/>
</dbReference>
<dbReference type="SUPFAM" id="SSF101353">
    <property type="entry name" value="Putative anticodon-binding domain of alanyl-tRNA synthetase (AlaRS)"/>
    <property type="match status" value="1"/>
</dbReference>
<dbReference type="Gene3D" id="2.40.30.130">
    <property type="match status" value="1"/>
</dbReference>
<dbReference type="Pfam" id="PF01411">
    <property type="entry name" value="tRNA-synt_2c"/>
    <property type="match status" value="1"/>
</dbReference>
<dbReference type="Proteomes" id="UP000426444">
    <property type="component" value="Chromosome"/>
</dbReference>
<dbReference type="Gene3D" id="3.30.930.10">
    <property type="entry name" value="Bira Bifunctional Protein, Domain 2"/>
    <property type="match status" value="1"/>
</dbReference>
<evidence type="ECO:0000256" key="5">
    <source>
        <dbReference type="ARBA" id="ARBA00022723"/>
    </source>
</evidence>
<evidence type="ECO:0000256" key="8">
    <source>
        <dbReference type="ARBA" id="ARBA00022840"/>
    </source>
</evidence>
<dbReference type="Pfam" id="PF02272">
    <property type="entry name" value="DHHA1"/>
    <property type="match status" value="1"/>
</dbReference>
<dbReference type="SUPFAM" id="SSF55681">
    <property type="entry name" value="Class II aaRS and biotin synthetases"/>
    <property type="match status" value="1"/>
</dbReference>
<keyword evidence="7 14" id="KW-0862">Zinc</keyword>
<name>A0A6I6DDL9_9FIRM</name>
<evidence type="ECO:0000256" key="1">
    <source>
        <dbReference type="ARBA" id="ARBA00004496"/>
    </source>
</evidence>